<evidence type="ECO:0000256" key="1">
    <source>
        <dbReference type="SAM" id="MobiDB-lite"/>
    </source>
</evidence>
<feature type="compositionally biased region" description="Acidic residues" evidence="1">
    <location>
        <begin position="432"/>
        <end position="441"/>
    </location>
</feature>
<dbReference type="Gene3D" id="3.10.20.90">
    <property type="entry name" value="Phosphatidylinositol 3-kinase Catalytic Subunit, Chain A, domain 1"/>
    <property type="match status" value="1"/>
</dbReference>
<evidence type="ECO:0000313" key="3">
    <source>
        <dbReference type="EMBL" id="PTB81265.1"/>
    </source>
</evidence>
<protein>
    <recommendedName>
        <fullName evidence="2">Ubiquitin-like domain-containing protein</fullName>
    </recommendedName>
</protein>
<reference evidence="3 4" key="1">
    <citation type="submission" date="2016-07" db="EMBL/GenBank/DDBJ databases">
        <title>Multiple horizontal gene transfer events from other fungi enriched the ability of initially mycotrophic Trichoderma (Ascomycota) to feed on dead plant biomass.</title>
        <authorList>
            <consortium name="DOE Joint Genome Institute"/>
            <person name="Aerts A."/>
            <person name="Atanasova L."/>
            <person name="Chenthamara K."/>
            <person name="Zhang J."/>
            <person name="Grujic M."/>
            <person name="Henrissat B."/>
            <person name="Kuo A."/>
            <person name="Salamov A."/>
            <person name="Lipzen A."/>
            <person name="Labutti K."/>
            <person name="Barry K."/>
            <person name="Miao Y."/>
            <person name="Rahimi M.J."/>
            <person name="Shen Q."/>
            <person name="Grigoriev I.V."/>
            <person name="Kubicek C.P."/>
            <person name="Druzhinina I.S."/>
        </authorList>
    </citation>
    <scope>NUCLEOTIDE SEQUENCE [LARGE SCALE GENOMIC DNA]</scope>
    <source>
        <strain evidence="3 4">ATCC 18648</strain>
    </source>
</reference>
<dbReference type="InterPro" id="IPR022617">
    <property type="entry name" value="Rad60/SUMO-like_dom"/>
</dbReference>
<name>A0A2T4CI67_TRILO</name>
<dbReference type="OrthoDB" id="3365399at2759"/>
<accession>A0A2T4CI67</accession>
<feature type="domain" description="Ubiquitin-like" evidence="2">
    <location>
        <begin position="447"/>
        <end position="521"/>
    </location>
</feature>
<dbReference type="Proteomes" id="UP000240760">
    <property type="component" value="Unassembled WGS sequence"/>
</dbReference>
<evidence type="ECO:0000313" key="4">
    <source>
        <dbReference type="Proteomes" id="UP000240760"/>
    </source>
</evidence>
<feature type="compositionally biased region" description="Basic and acidic residues" evidence="1">
    <location>
        <begin position="54"/>
        <end position="69"/>
    </location>
</feature>
<sequence length="521" mass="58200">MSDEVAAAPVRKKKLPFKPTALRNVAPTAKPASSAEDDKKREGDDDDDALDLFRQSREMERIVAAERERKLNRKKQKQAEEERRLSDMAEKQLLESYENPEDDAAALPAKASAAFKDAQATPVDDSPPLGADGFRELVTPPPSKRSRRDSEQGSKSSKRRRSAAEPLEDDPFHDSPAQRSTRSKPNLHTPSKRPQRVSVTPSGAPVIDLDSASASEFEPESDSEQGIDAEDNNASTAAPPSAQEREDSVEFVGSGIFSGDLLSPTPGSQNAAEMEEDDDEFDEYVRMAEAQRARDQDMMQLDSEKAVEKTAATEIMVQSSIPGTKTACIRYQFNRPLRLIRDSWIALQRRKGVQLPIESDNDIVLTWQQKRVYTNSTLLSLGIRPQGDGKLIADEYSKGGLLDGRTKVALEAWTAEGFRQWEEERLKRENGEVPEEEPTQEPEEKRKKLRVKLVAKGLDVVKLSVLPETTVETLVTVFRTQRSVASDKEVSIWFDGDRLEEHQTMEDAGIDEMDTLEVHIK</sequence>
<feature type="compositionally biased region" description="Polar residues" evidence="1">
    <location>
        <begin position="177"/>
        <end position="189"/>
    </location>
</feature>
<dbReference type="PROSITE" id="PS50053">
    <property type="entry name" value="UBIQUITIN_2"/>
    <property type="match status" value="1"/>
</dbReference>
<dbReference type="AlphaFoldDB" id="A0A2T4CI67"/>
<feature type="compositionally biased region" description="Low complexity" evidence="1">
    <location>
        <begin position="105"/>
        <end position="120"/>
    </location>
</feature>
<dbReference type="InterPro" id="IPR000626">
    <property type="entry name" value="Ubiquitin-like_dom"/>
</dbReference>
<evidence type="ECO:0000259" key="2">
    <source>
        <dbReference type="PROSITE" id="PS50053"/>
    </source>
</evidence>
<feature type="compositionally biased region" description="Acidic residues" evidence="1">
    <location>
        <begin position="217"/>
        <end position="231"/>
    </location>
</feature>
<gene>
    <name evidence="3" type="ORF">M440DRAFT_348</name>
</gene>
<dbReference type="SUPFAM" id="SSF54236">
    <property type="entry name" value="Ubiquitin-like"/>
    <property type="match status" value="1"/>
</dbReference>
<dbReference type="Pfam" id="PF11976">
    <property type="entry name" value="Rad60-SLD"/>
    <property type="match status" value="1"/>
</dbReference>
<organism evidence="3 4">
    <name type="scientific">Trichoderma longibrachiatum ATCC 18648</name>
    <dbReference type="NCBI Taxonomy" id="983965"/>
    <lineage>
        <taxon>Eukaryota</taxon>
        <taxon>Fungi</taxon>
        <taxon>Dikarya</taxon>
        <taxon>Ascomycota</taxon>
        <taxon>Pezizomycotina</taxon>
        <taxon>Sordariomycetes</taxon>
        <taxon>Hypocreomycetidae</taxon>
        <taxon>Hypocreales</taxon>
        <taxon>Hypocreaceae</taxon>
        <taxon>Trichoderma</taxon>
    </lineage>
</organism>
<keyword evidence="4" id="KW-1185">Reference proteome</keyword>
<proteinExistence type="predicted"/>
<feature type="region of interest" description="Disordered" evidence="1">
    <location>
        <begin position="1"/>
        <end position="280"/>
    </location>
</feature>
<dbReference type="STRING" id="983965.A0A2T4CI67"/>
<dbReference type="InterPro" id="IPR029071">
    <property type="entry name" value="Ubiquitin-like_domsf"/>
</dbReference>
<dbReference type="EMBL" id="KZ679126">
    <property type="protein sequence ID" value="PTB81265.1"/>
    <property type="molecule type" value="Genomic_DNA"/>
</dbReference>
<feature type="compositionally biased region" description="Basic and acidic residues" evidence="1">
    <location>
        <begin position="77"/>
        <end position="93"/>
    </location>
</feature>
<feature type="region of interest" description="Disordered" evidence="1">
    <location>
        <begin position="425"/>
        <end position="446"/>
    </location>
</feature>